<name>A0A3Q8HXX9_9CAUD</name>
<proteinExistence type="predicted"/>
<reference evidence="1 2" key="1">
    <citation type="submission" date="2018-08" db="EMBL/GenBank/DDBJ databases">
        <title>Lactobacillus phages that infect wine-derived L. plantarum strains.</title>
        <authorList>
            <person name="Kyrkou I."/>
            <person name="Byth Carstens A."/>
            <person name="Ellegaard-Jensen L."/>
            <person name="Kot W."/>
            <person name="Hestbjerg Hansen L."/>
        </authorList>
    </citation>
    <scope>NUCLEOTIDE SEQUENCE [LARGE SCALE GENOMIC DNA]</scope>
</reference>
<evidence type="ECO:0000313" key="1">
    <source>
        <dbReference type="EMBL" id="AYH92295.1"/>
    </source>
</evidence>
<accession>A0A3Q8HXX9</accession>
<dbReference type="KEGG" id="vg:55005584"/>
<keyword evidence="2" id="KW-1185">Reference proteome</keyword>
<dbReference type="GeneID" id="55005584"/>
<dbReference type="RefSeq" id="YP_009814446.1">
    <property type="nucleotide sequence ID" value="NC_048085.1"/>
</dbReference>
<sequence>MADITHGTWIKDGKAVDSVYQGGVKVYGRNLLIGSTDNVVHYNSVPGFTVWKSYVTQFNVGDTLNVGADISANITASATHGDTVLKVSLLSSKEIQIDYLEYHIPEGQTAHAFVSKTIPTGTASILVRIDNGNFNGTVLPDVCAISHQFANTGSVVANWAPAPEDILK</sequence>
<protein>
    <submittedName>
        <fullName evidence="1">Uncharacterized protein</fullName>
    </submittedName>
</protein>
<dbReference type="EMBL" id="MH809531">
    <property type="protein sequence ID" value="AYH92295.1"/>
    <property type="molecule type" value="Genomic_DNA"/>
</dbReference>
<organism evidence="1 2">
    <name type="scientific">Lactobacillus phage Bromius</name>
    <dbReference type="NCBI Taxonomy" id="2315485"/>
    <lineage>
        <taxon>Viruses</taxon>
        <taxon>Duplodnaviria</taxon>
        <taxon>Heunggongvirae</taxon>
        <taxon>Uroviricota</taxon>
        <taxon>Caudoviricetes</taxon>
        <taxon>Herelleviridae</taxon>
        <taxon>Harbinvirus</taxon>
        <taxon>Harbinvirus bromius</taxon>
    </lineage>
</organism>
<dbReference type="Proteomes" id="UP000276738">
    <property type="component" value="Segment"/>
</dbReference>
<evidence type="ECO:0000313" key="2">
    <source>
        <dbReference type="Proteomes" id="UP000276738"/>
    </source>
</evidence>